<dbReference type="EMBL" id="MN740990">
    <property type="protein sequence ID" value="QHU21434.1"/>
    <property type="molecule type" value="Genomic_DNA"/>
</dbReference>
<evidence type="ECO:0000256" key="1">
    <source>
        <dbReference type="SAM" id="Phobius"/>
    </source>
</evidence>
<organism evidence="2">
    <name type="scientific">viral metagenome</name>
    <dbReference type="NCBI Taxonomy" id="1070528"/>
    <lineage>
        <taxon>unclassified sequences</taxon>
        <taxon>metagenomes</taxon>
        <taxon>organismal metagenomes</taxon>
    </lineage>
</organism>
<feature type="transmembrane region" description="Helical" evidence="1">
    <location>
        <begin position="111"/>
        <end position="129"/>
    </location>
</feature>
<protein>
    <submittedName>
        <fullName evidence="2">Uncharacterized protein</fullName>
    </submittedName>
</protein>
<evidence type="ECO:0000313" key="2">
    <source>
        <dbReference type="EMBL" id="QHU21434.1"/>
    </source>
</evidence>
<keyword evidence="1" id="KW-0472">Membrane</keyword>
<sequence>MILPNYYLLMSSSLFSVPMLYGIYKKKYLLSTITGCAMFFSMLYWISPVEGLTQNLDLMMSKLSGITYFLYGVYKINNHFSKLIGCTNLSLMMTCYNSSCSLYNIQDDKWIYYHVGFHLFTVIGKMFVLEFS</sequence>
<feature type="transmembrane region" description="Helical" evidence="1">
    <location>
        <begin position="28"/>
        <end position="46"/>
    </location>
</feature>
<reference evidence="2" key="1">
    <citation type="journal article" date="2020" name="Nature">
        <title>Giant virus diversity and host interactions through global metagenomics.</title>
        <authorList>
            <person name="Schulz F."/>
            <person name="Roux S."/>
            <person name="Paez-Espino D."/>
            <person name="Jungbluth S."/>
            <person name="Walsh D.A."/>
            <person name="Denef V.J."/>
            <person name="McMahon K.D."/>
            <person name="Konstantinidis K.T."/>
            <person name="Eloe-Fadrosh E.A."/>
            <person name="Kyrpides N.C."/>
            <person name="Woyke T."/>
        </authorList>
    </citation>
    <scope>NUCLEOTIDE SEQUENCE</scope>
    <source>
        <strain evidence="2">GVMAG-S-3300013094-109</strain>
    </source>
</reference>
<name>A0A6C0KY55_9ZZZZ</name>
<dbReference type="AlphaFoldDB" id="A0A6C0KY55"/>
<keyword evidence="1" id="KW-0812">Transmembrane</keyword>
<keyword evidence="1" id="KW-1133">Transmembrane helix</keyword>
<proteinExistence type="predicted"/>
<accession>A0A6C0KY55</accession>